<evidence type="ECO:0000259" key="11">
    <source>
        <dbReference type="PROSITE" id="PS50208"/>
    </source>
</evidence>
<protein>
    <submittedName>
        <fullName evidence="13 14">Caspase-14 isoform X1</fullName>
    </submittedName>
</protein>
<keyword evidence="3" id="KW-0053">Apoptosis</keyword>
<accession>A0A6P7YK70</accession>
<evidence type="ECO:0000256" key="6">
    <source>
        <dbReference type="ARBA" id="ARBA00022833"/>
    </source>
</evidence>
<evidence type="ECO:0000256" key="2">
    <source>
        <dbReference type="ARBA" id="ARBA00022670"/>
    </source>
</evidence>
<keyword evidence="12" id="KW-1185">Reference proteome</keyword>
<dbReference type="RefSeq" id="XP_030065370.1">
    <property type="nucleotide sequence ID" value="XM_030209510.1"/>
</dbReference>
<name>A0A6P7YK70_9AMPH</name>
<keyword evidence="4 7" id="KW-0479">Metal-binding</keyword>
<dbReference type="InterPro" id="IPR033139">
    <property type="entry name" value="Caspase_cys_AS"/>
</dbReference>
<evidence type="ECO:0000256" key="5">
    <source>
        <dbReference type="ARBA" id="ARBA00022801"/>
    </source>
</evidence>
<dbReference type="PROSITE" id="PS01122">
    <property type="entry name" value="CASPASE_CYS"/>
    <property type="match status" value="1"/>
</dbReference>
<evidence type="ECO:0000256" key="4">
    <source>
        <dbReference type="ARBA" id="ARBA00022771"/>
    </source>
</evidence>
<feature type="domain" description="Caspase family p20" evidence="11">
    <location>
        <begin position="120"/>
        <end position="227"/>
    </location>
</feature>
<feature type="domain" description="B box-type" evidence="9">
    <location>
        <begin position="8"/>
        <end position="49"/>
    </location>
</feature>
<dbReference type="GeneID" id="115474169"/>
<dbReference type="InterPro" id="IPR029030">
    <property type="entry name" value="Caspase-like_dom_sf"/>
</dbReference>
<evidence type="ECO:0000313" key="12">
    <source>
        <dbReference type="Proteomes" id="UP000515156"/>
    </source>
</evidence>
<dbReference type="OrthoDB" id="6044770at2759"/>
<keyword evidence="4 7" id="KW-0863">Zinc-finger</keyword>
<dbReference type="RefSeq" id="XP_030065372.1">
    <property type="nucleotide sequence ID" value="XM_030209512.1"/>
</dbReference>
<sequence length="338" mass="37972">MVGHEEMGAAQLCCSHGLPLKYFCETDQLDVCAECIAGGLHRDHPYLNMEEACKKRKQQEQVCIPLQRSISLPPSFNTGHITSLEQTVQRQDSMREKHKIEVYDFSGERLALTLCVTSGRAGAEADIFALNQLFFRLGFVNRIVRDPTGEGFKRELLAFRGWVESRGSCISCCFVVLMAHGRPGILIGSDGTTVNLEQLFQAMDNQNCPALQGKPKIFLIQACRGEQEDPGIMYTTDALSHLSKVLPTHTDSLFIYSSQEGYVSYRSETEGSILIQRLVTVFLKGFCEFHILELLTKVIREVSDINIPTRNQQQRKSTPLVQYTLRKLLYLKPSGMAA</sequence>
<dbReference type="GO" id="GO:0006508">
    <property type="term" value="P:proteolysis"/>
    <property type="evidence" value="ECO:0007669"/>
    <property type="project" value="UniProtKB-KW"/>
</dbReference>
<dbReference type="Proteomes" id="UP000515156">
    <property type="component" value="Chromosome 7"/>
</dbReference>
<dbReference type="RefSeq" id="XP_030065373.1">
    <property type="nucleotide sequence ID" value="XM_030209513.1"/>
</dbReference>
<dbReference type="Gene3D" id="3.30.160.60">
    <property type="entry name" value="Classic Zinc Finger"/>
    <property type="match status" value="1"/>
</dbReference>
<evidence type="ECO:0000256" key="7">
    <source>
        <dbReference type="PROSITE-ProRule" id="PRU00024"/>
    </source>
</evidence>
<dbReference type="GO" id="GO:0004197">
    <property type="term" value="F:cysteine-type endopeptidase activity"/>
    <property type="evidence" value="ECO:0007669"/>
    <property type="project" value="InterPro"/>
</dbReference>
<dbReference type="SMART" id="SM00336">
    <property type="entry name" value="BBOX"/>
    <property type="match status" value="1"/>
</dbReference>
<reference evidence="13 14" key="1">
    <citation type="submission" date="2025-04" db="UniProtKB">
        <authorList>
            <consortium name="RefSeq"/>
        </authorList>
    </citation>
    <scope>IDENTIFICATION</scope>
</reference>
<organism evidence="12 16">
    <name type="scientific">Microcaecilia unicolor</name>
    <dbReference type="NCBI Taxonomy" id="1415580"/>
    <lineage>
        <taxon>Eukaryota</taxon>
        <taxon>Metazoa</taxon>
        <taxon>Chordata</taxon>
        <taxon>Craniata</taxon>
        <taxon>Vertebrata</taxon>
        <taxon>Euteleostomi</taxon>
        <taxon>Amphibia</taxon>
        <taxon>Gymnophiona</taxon>
        <taxon>Siphonopidae</taxon>
        <taxon>Microcaecilia</taxon>
    </lineage>
</organism>
<dbReference type="SUPFAM" id="SSF57845">
    <property type="entry name" value="B-box zinc-binding domain"/>
    <property type="match status" value="1"/>
</dbReference>
<proteinExistence type="inferred from homology"/>
<evidence type="ECO:0000313" key="16">
    <source>
        <dbReference type="RefSeq" id="XP_030065373.1"/>
    </source>
</evidence>
<keyword evidence="6" id="KW-0862">Zinc</keyword>
<dbReference type="PANTHER" id="PTHR47901:SF8">
    <property type="entry name" value="CASPASE-3"/>
    <property type="match status" value="1"/>
</dbReference>
<dbReference type="PANTHER" id="PTHR47901">
    <property type="entry name" value="CASPASE RECRUITMENT DOMAIN-CONTAINING PROTEIN 18"/>
    <property type="match status" value="1"/>
</dbReference>
<dbReference type="GO" id="GO:0006915">
    <property type="term" value="P:apoptotic process"/>
    <property type="evidence" value="ECO:0007669"/>
    <property type="project" value="UniProtKB-KW"/>
</dbReference>
<dbReference type="Gene3D" id="3.40.50.1460">
    <property type="match status" value="1"/>
</dbReference>
<dbReference type="InterPro" id="IPR002398">
    <property type="entry name" value="Pept_C14"/>
</dbReference>
<dbReference type="InterPro" id="IPR002138">
    <property type="entry name" value="Pept_C14_p10"/>
</dbReference>
<evidence type="ECO:0000313" key="14">
    <source>
        <dbReference type="RefSeq" id="XP_030065371.1"/>
    </source>
</evidence>
<dbReference type="InterPro" id="IPR000315">
    <property type="entry name" value="Znf_B-box"/>
</dbReference>
<dbReference type="KEGG" id="muo:115474169"/>
<dbReference type="SMART" id="SM00115">
    <property type="entry name" value="CASc"/>
    <property type="match status" value="1"/>
</dbReference>
<dbReference type="GO" id="GO:0008270">
    <property type="term" value="F:zinc ion binding"/>
    <property type="evidence" value="ECO:0007669"/>
    <property type="project" value="UniProtKB-KW"/>
</dbReference>
<dbReference type="Pfam" id="PF00643">
    <property type="entry name" value="zf-B_box"/>
    <property type="match status" value="1"/>
</dbReference>
<evidence type="ECO:0000259" key="9">
    <source>
        <dbReference type="PROSITE" id="PS50119"/>
    </source>
</evidence>
<dbReference type="Pfam" id="PF00656">
    <property type="entry name" value="Peptidase_C14"/>
    <property type="match status" value="1"/>
</dbReference>
<dbReference type="RefSeq" id="XP_030065371.1">
    <property type="nucleotide sequence ID" value="XM_030209511.1"/>
</dbReference>
<dbReference type="PROSITE" id="PS50207">
    <property type="entry name" value="CASPASE_P10"/>
    <property type="match status" value="1"/>
</dbReference>
<dbReference type="InterPro" id="IPR015917">
    <property type="entry name" value="Pept_C14A"/>
</dbReference>
<evidence type="ECO:0000256" key="3">
    <source>
        <dbReference type="ARBA" id="ARBA00022703"/>
    </source>
</evidence>
<comment type="similarity">
    <text evidence="1 8">Belongs to the peptidase C14A family.</text>
</comment>
<gene>
    <name evidence="13 14 15 16" type="primary">CASP14</name>
</gene>
<keyword evidence="5" id="KW-0378">Hydrolase</keyword>
<keyword evidence="2" id="KW-0645">Protease</keyword>
<feature type="domain" description="Caspase family p10" evidence="10">
    <location>
        <begin position="242"/>
        <end position="333"/>
    </location>
</feature>
<evidence type="ECO:0000313" key="13">
    <source>
        <dbReference type="RefSeq" id="XP_030065370.1"/>
    </source>
</evidence>
<dbReference type="PRINTS" id="PR00376">
    <property type="entry name" value="IL1BCENZYME"/>
</dbReference>
<evidence type="ECO:0000256" key="8">
    <source>
        <dbReference type="RuleBase" id="RU003971"/>
    </source>
</evidence>
<evidence type="ECO:0000313" key="15">
    <source>
        <dbReference type="RefSeq" id="XP_030065372.1"/>
    </source>
</evidence>
<dbReference type="PROSITE" id="PS50208">
    <property type="entry name" value="CASPASE_P20"/>
    <property type="match status" value="1"/>
</dbReference>
<dbReference type="InterPro" id="IPR011600">
    <property type="entry name" value="Pept_C14_caspase"/>
</dbReference>
<evidence type="ECO:0000259" key="10">
    <source>
        <dbReference type="PROSITE" id="PS50207"/>
    </source>
</evidence>
<evidence type="ECO:0000256" key="1">
    <source>
        <dbReference type="ARBA" id="ARBA00010134"/>
    </source>
</evidence>
<dbReference type="CTD" id="23581"/>
<dbReference type="AlphaFoldDB" id="A0A6P7YK70"/>
<dbReference type="PROSITE" id="PS50119">
    <property type="entry name" value="ZF_BBOX"/>
    <property type="match status" value="1"/>
</dbReference>
<dbReference type="InterPro" id="IPR001309">
    <property type="entry name" value="Pept_C14_p20"/>
</dbReference>
<dbReference type="SUPFAM" id="SSF52129">
    <property type="entry name" value="Caspase-like"/>
    <property type="match status" value="1"/>
</dbReference>